<keyword evidence="5" id="KW-1185">Reference proteome</keyword>
<dbReference type="RefSeq" id="WP_183086406.1">
    <property type="nucleotide sequence ID" value="NZ_RCWJ01000001.1"/>
</dbReference>
<dbReference type="Gene3D" id="2.60.40.10">
    <property type="entry name" value="Immunoglobulins"/>
    <property type="match status" value="1"/>
</dbReference>
<feature type="domain" description="PKD" evidence="3">
    <location>
        <begin position="163"/>
        <end position="216"/>
    </location>
</feature>
<dbReference type="Pfam" id="PF00801">
    <property type="entry name" value="PKD"/>
    <property type="match status" value="1"/>
</dbReference>
<dbReference type="CDD" id="cd00146">
    <property type="entry name" value="PKD"/>
    <property type="match status" value="1"/>
</dbReference>
<dbReference type="InterPro" id="IPR000601">
    <property type="entry name" value="PKD_dom"/>
</dbReference>
<dbReference type="AlphaFoldDB" id="A0A3L7J5K8"/>
<feature type="chain" id="PRO_5017970771" description="PKD domain-containing protein" evidence="2">
    <location>
        <begin position="27"/>
        <end position="267"/>
    </location>
</feature>
<evidence type="ECO:0000313" key="5">
    <source>
        <dbReference type="Proteomes" id="UP000282460"/>
    </source>
</evidence>
<gene>
    <name evidence="4" type="ORF">D9V28_02460</name>
</gene>
<comment type="caution">
    <text evidence="4">The sequence shown here is derived from an EMBL/GenBank/DDBJ whole genome shotgun (WGS) entry which is preliminary data.</text>
</comment>
<proteinExistence type="predicted"/>
<evidence type="ECO:0000256" key="2">
    <source>
        <dbReference type="SAM" id="SignalP"/>
    </source>
</evidence>
<accession>A0A3L7J5K8</accession>
<dbReference type="InterPro" id="IPR013783">
    <property type="entry name" value="Ig-like_fold"/>
</dbReference>
<dbReference type="Proteomes" id="UP000282460">
    <property type="component" value="Unassembled WGS sequence"/>
</dbReference>
<name>A0A3L7J5K8_9MICO</name>
<dbReference type="PROSITE" id="PS50093">
    <property type="entry name" value="PKD"/>
    <property type="match status" value="1"/>
</dbReference>
<protein>
    <recommendedName>
        <fullName evidence="3">PKD domain-containing protein</fullName>
    </recommendedName>
</protein>
<dbReference type="EMBL" id="RCWJ01000001">
    <property type="protein sequence ID" value="RLQ85749.1"/>
    <property type="molecule type" value="Genomic_DNA"/>
</dbReference>
<dbReference type="InterPro" id="IPR035986">
    <property type="entry name" value="PKD_dom_sf"/>
</dbReference>
<evidence type="ECO:0000259" key="3">
    <source>
        <dbReference type="PROSITE" id="PS50093"/>
    </source>
</evidence>
<feature type="signal peptide" evidence="2">
    <location>
        <begin position="1"/>
        <end position="26"/>
    </location>
</feature>
<feature type="compositionally biased region" description="Gly residues" evidence="1">
    <location>
        <begin position="59"/>
        <end position="92"/>
    </location>
</feature>
<reference evidence="4 5" key="1">
    <citation type="submission" date="2018-10" db="EMBL/GenBank/DDBJ databases">
        <authorList>
            <person name="Li J."/>
        </authorList>
    </citation>
    <scope>NUCLEOTIDE SEQUENCE [LARGE SCALE GENOMIC DNA]</scope>
    <source>
        <strain evidence="4 5">ZD1-4</strain>
    </source>
</reference>
<evidence type="ECO:0000256" key="1">
    <source>
        <dbReference type="SAM" id="MobiDB-lite"/>
    </source>
</evidence>
<feature type="region of interest" description="Disordered" evidence="1">
    <location>
        <begin position="53"/>
        <end position="92"/>
    </location>
</feature>
<keyword evidence="2" id="KW-0732">Signal</keyword>
<dbReference type="SUPFAM" id="SSF49299">
    <property type="entry name" value="PKD domain"/>
    <property type="match status" value="1"/>
</dbReference>
<sequence>MVKSRFLLAVLVGFLVVIGVGSPAYAAVANACTPIEVKLGTCSVGSIENGEAVIRGDQNNGGGGGNNGGGNNNDGGSGDGGNSDGSDGPGGIDTGMMCTGGAICLPDLVTLNDLARFRPNAPSLSMEPDGWLLIGLPANFIADTSRHMQTGILFDVPIEVRFTPASYNWSWGDGTTSRTSVPGATWAELGLPEFSPTPTSHVFAETGVYSVTVTVAFTVEYRAVGRAWMSIDGTLSAPAVTIAALAGDAKTVLVDKECNRNPNGPGC</sequence>
<dbReference type="GO" id="GO:0005975">
    <property type="term" value="P:carbohydrate metabolic process"/>
    <property type="evidence" value="ECO:0007669"/>
    <property type="project" value="UniProtKB-ARBA"/>
</dbReference>
<organism evidence="4 5">
    <name type="scientific">Mycetocola zhadangensis</name>
    <dbReference type="NCBI Taxonomy" id="1164595"/>
    <lineage>
        <taxon>Bacteria</taxon>
        <taxon>Bacillati</taxon>
        <taxon>Actinomycetota</taxon>
        <taxon>Actinomycetes</taxon>
        <taxon>Micrococcales</taxon>
        <taxon>Microbacteriaceae</taxon>
        <taxon>Mycetocola</taxon>
    </lineage>
</organism>
<evidence type="ECO:0000313" key="4">
    <source>
        <dbReference type="EMBL" id="RLQ85749.1"/>
    </source>
</evidence>